<gene>
    <name evidence="1" type="ORF">B0A48_17293</name>
</gene>
<proteinExistence type="predicted"/>
<name>A0A1V8SC47_9PEZI</name>
<reference evidence="2" key="1">
    <citation type="submission" date="2017-03" db="EMBL/GenBank/DDBJ databases">
        <title>Genomes of endolithic fungi from Antarctica.</title>
        <authorList>
            <person name="Coleine C."/>
            <person name="Masonjones S."/>
            <person name="Stajich J.E."/>
        </authorList>
    </citation>
    <scope>NUCLEOTIDE SEQUENCE [LARGE SCALE GENOMIC DNA]</scope>
    <source>
        <strain evidence="2">CCFEE 5527</strain>
    </source>
</reference>
<evidence type="ECO:0000313" key="1">
    <source>
        <dbReference type="EMBL" id="OQN96653.1"/>
    </source>
</evidence>
<dbReference type="EMBL" id="NAJO01000063">
    <property type="protein sequence ID" value="OQN96653.1"/>
    <property type="molecule type" value="Genomic_DNA"/>
</dbReference>
<dbReference type="AlphaFoldDB" id="A0A1V8SC47"/>
<comment type="caution">
    <text evidence="1">The sequence shown here is derived from an EMBL/GenBank/DDBJ whole genome shotgun (WGS) entry which is preliminary data.</text>
</comment>
<sequence>MVDSKTTLPAFGKFVTNMLSVLGVGASGQVLLNKNKVRAPALVLATEAQASQIIEALTEEDHAIAGEQVIATPMRDAVVKLSVGRLQKVIASGKATKAEIEHTTE</sequence>
<evidence type="ECO:0000313" key="2">
    <source>
        <dbReference type="Proteomes" id="UP000192596"/>
    </source>
</evidence>
<accession>A0A1V8SC47</accession>
<dbReference type="Proteomes" id="UP000192596">
    <property type="component" value="Unassembled WGS sequence"/>
</dbReference>
<keyword evidence="2" id="KW-1185">Reference proteome</keyword>
<dbReference type="InParanoid" id="A0A1V8SC47"/>
<protein>
    <submittedName>
        <fullName evidence="1">Uncharacterized protein</fullName>
    </submittedName>
</protein>
<organism evidence="1 2">
    <name type="scientific">Cryoendolithus antarcticus</name>
    <dbReference type="NCBI Taxonomy" id="1507870"/>
    <lineage>
        <taxon>Eukaryota</taxon>
        <taxon>Fungi</taxon>
        <taxon>Dikarya</taxon>
        <taxon>Ascomycota</taxon>
        <taxon>Pezizomycotina</taxon>
        <taxon>Dothideomycetes</taxon>
        <taxon>Dothideomycetidae</taxon>
        <taxon>Cladosporiales</taxon>
        <taxon>Cladosporiaceae</taxon>
        <taxon>Cryoendolithus</taxon>
    </lineage>
</organism>